<organism evidence="3 4">
    <name type="scientific">Coffea canephora</name>
    <name type="common">Robusta coffee</name>
    <dbReference type="NCBI Taxonomy" id="49390"/>
    <lineage>
        <taxon>Eukaryota</taxon>
        <taxon>Viridiplantae</taxon>
        <taxon>Streptophyta</taxon>
        <taxon>Embryophyta</taxon>
        <taxon>Tracheophyta</taxon>
        <taxon>Spermatophyta</taxon>
        <taxon>Magnoliopsida</taxon>
        <taxon>eudicotyledons</taxon>
        <taxon>Gunneridae</taxon>
        <taxon>Pentapetalae</taxon>
        <taxon>asterids</taxon>
        <taxon>lamiids</taxon>
        <taxon>Gentianales</taxon>
        <taxon>Rubiaceae</taxon>
        <taxon>Ixoroideae</taxon>
        <taxon>Gardenieae complex</taxon>
        <taxon>Bertiereae - Coffeeae clade</taxon>
        <taxon>Coffeeae</taxon>
        <taxon>Coffea</taxon>
    </lineage>
</organism>
<accession>A0A068U7M2</accession>
<dbReference type="FunCoup" id="A0A068U7M2">
    <property type="interactions" value="582"/>
</dbReference>
<dbReference type="Gramene" id="CDP04267">
    <property type="protein sequence ID" value="CDP04267"/>
    <property type="gene ID" value="GSCOC_T00017600001"/>
</dbReference>
<evidence type="ECO:0000256" key="2">
    <source>
        <dbReference type="SAM" id="Phobius"/>
    </source>
</evidence>
<feature type="transmembrane region" description="Helical" evidence="2">
    <location>
        <begin position="291"/>
        <end position="309"/>
    </location>
</feature>
<dbReference type="OrthoDB" id="785439at2759"/>
<feature type="region of interest" description="Disordered" evidence="1">
    <location>
        <begin position="1"/>
        <end position="75"/>
    </location>
</feature>
<keyword evidence="2" id="KW-0812">Transmembrane</keyword>
<feature type="compositionally biased region" description="Polar residues" evidence="1">
    <location>
        <begin position="23"/>
        <end position="45"/>
    </location>
</feature>
<dbReference type="PANTHER" id="PTHR35719">
    <property type="entry name" value="OS01G0680600 PROTEIN"/>
    <property type="match status" value="1"/>
</dbReference>
<evidence type="ECO:0000256" key="1">
    <source>
        <dbReference type="SAM" id="MobiDB-lite"/>
    </source>
</evidence>
<dbReference type="STRING" id="49390.A0A068U7M2"/>
<protein>
    <submittedName>
        <fullName evidence="3">Uncharacterized protein</fullName>
    </submittedName>
</protein>
<dbReference type="PANTHER" id="PTHR35719:SF5">
    <property type="entry name" value="T6K12.7 PROTEIN"/>
    <property type="match status" value="1"/>
</dbReference>
<keyword evidence="4" id="KW-1185">Reference proteome</keyword>
<dbReference type="EMBL" id="HG739096">
    <property type="protein sequence ID" value="CDP04267.1"/>
    <property type="molecule type" value="Genomic_DNA"/>
</dbReference>
<evidence type="ECO:0000313" key="4">
    <source>
        <dbReference type="Proteomes" id="UP000295252"/>
    </source>
</evidence>
<name>A0A068U7M2_COFCA</name>
<feature type="transmembrane region" description="Helical" evidence="2">
    <location>
        <begin position="161"/>
        <end position="182"/>
    </location>
</feature>
<dbReference type="InParanoid" id="A0A068U7M2"/>
<feature type="region of interest" description="Disordered" evidence="1">
    <location>
        <begin position="261"/>
        <end position="282"/>
    </location>
</feature>
<dbReference type="AlphaFoldDB" id="A0A068U7M2"/>
<dbReference type="Proteomes" id="UP000295252">
    <property type="component" value="Chromosome XI"/>
</dbReference>
<feature type="compositionally biased region" description="Basic residues" evidence="1">
    <location>
        <begin position="187"/>
        <end position="201"/>
    </location>
</feature>
<dbReference type="OMA" id="YSSWLNM"/>
<keyword evidence="2" id="KW-1133">Transmembrane helix</keyword>
<keyword evidence="2" id="KW-0472">Membrane</keyword>
<evidence type="ECO:0000313" key="3">
    <source>
        <dbReference type="EMBL" id="CDP04267.1"/>
    </source>
</evidence>
<dbReference type="PhylomeDB" id="A0A068U7M2"/>
<feature type="region of interest" description="Disordered" evidence="1">
    <location>
        <begin position="187"/>
        <end position="229"/>
    </location>
</feature>
<reference evidence="4" key="1">
    <citation type="journal article" date="2014" name="Science">
        <title>The coffee genome provides insight into the convergent evolution of caffeine biosynthesis.</title>
        <authorList>
            <person name="Denoeud F."/>
            <person name="Carretero-Paulet L."/>
            <person name="Dereeper A."/>
            <person name="Droc G."/>
            <person name="Guyot R."/>
            <person name="Pietrella M."/>
            <person name="Zheng C."/>
            <person name="Alberti A."/>
            <person name="Anthony F."/>
            <person name="Aprea G."/>
            <person name="Aury J.M."/>
            <person name="Bento P."/>
            <person name="Bernard M."/>
            <person name="Bocs S."/>
            <person name="Campa C."/>
            <person name="Cenci A."/>
            <person name="Combes M.C."/>
            <person name="Crouzillat D."/>
            <person name="Da Silva C."/>
            <person name="Daddiego L."/>
            <person name="De Bellis F."/>
            <person name="Dussert S."/>
            <person name="Garsmeur O."/>
            <person name="Gayraud T."/>
            <person name="Guignon V."/>
            <person name="Jahn K."/>
            <person name="Jamilloux V."/>
            <person name="Joet T."/>
            <person name="Labadie K."/>
            <person name="Lan T."/>
            <person name="Leclercq J."/>
            <person name="Lepelley M."/>
            <person name="Leroy T."/>
            <person name="Li L.T."/>
            <person name="Librado P."/>
            <person name="Lopez L."/>
            <person name="Munoz A."/>
            <person name="Noel B."/>
            <person name="Pallavicini A."/>
            <person name="Perrotta G."/>
            <person name="Poncet V."/>
            <person name="Pot D."/>
            <person name="Priyono X."/>
            <person name="Rigoreau M."/>
            <person name="Rouard M."/>
            <person name="Rozas J."/>
            <person name="Tranchant-Dubreuil C."/>
            <person name="VanBuren R."/>
            <person name="Zhang Q."/>
            <person name="Andrade A.C."/>
            <person name="Argout X."/>
            <person name="Bertrand B."/>
            <person name="de Kochko A."/>
            <person name="Graziosi G."/>
            <person name="Henry R.J."/>
            <person name="Jayarama X."/>
            <person name="Ming R."/>
            <person name="Nagai C."/>
            <person name="Rounsley S."/>
            <person name="Sankoff D."/>
            <person name="Giuliano G."/>
            <person name="Albert V.A."/>
            <person name="Wincker P."/>
            <person name="Lashermes P."/>
        </authorList>
    </citation>
    <scope>NUCLEOTIDE SEQUENCE [LARGE SCALE GENOMIC DNA]</scope>
    <source>
        <strain evidence="4">cv. DH200-94</strain>
    </source>
</reference>
<gene>
    <name evidence="3" type="ORF">GSCOC_T00017600001</name>
</gene>
<sequence length="310" mass="35141">MGTGALQLLSLLSSSPPPPRHNLCSQNFWKKSQNPSSQNNHTGFSFSPKAGGRVGGSEWERSKTSTSTHEPHRRSRPSYEFDFYEDEFGLGNARKQRRKWWSEDSSPWDTDIDDDDELLDGLGILEGSIGFSSIFKVLGSFGWMIPPIILSMLLGTGTDTFFMALVLPLAQSALSLLFDSVWGRPTNRHRTTSKSQKRKRTSAGATSSSRMKEEKQRRSQNGKRAGDYWSWGSNNISAEKGEERAQNFGGWDELDRAERMQEETNTARANQTRRDTEGKLSRRARNRHTPLLVRLLIAFFPFLGFWSKLL</sequence>
<proteinExistence type="predicted"/>